<dbReference type="Gene3D" id="1.20.1110.10">
    <property type="entry name" value="Calcium-transporting ATPase, transmembrane domain"/>
    <property type="match status" value="1"/>
</dbReference>
<dbReference type="Pfam" id="PF00122">
    <property type="entry name" value="E1-E2_ATPase"/>
    <property type="match status" value="1"/>
</dbReference>
<dbReference type="GO" id="GO:0016887">
    <property type="term" value="F:ATP hydrolysis activity"/>
    <property type="evidence" value="ECO:0007669"/>
    <property type="project" value="InterPro"/>
</dbReference>
<evidence type="ECO:0000256" key="3">
    <source>
        <dbReference type="ARBA" id="ARBA00022842"/>
    </source>
</evidence>
<dbReference type="InterPro" id="IPR018303">
    <property type="entry name" value="ATPase_P-typ_P_site"/>
</dbReference>
<dbReference type="PRINTS" id="PR00121">
    <property type="entry name" value="NAKATPASE"/>
</dbReference>
<dbReference type="SUPFAM" id="SSF81660">
    <property type="entry name" value="Metal cation-transporting ATPase, ATP-binding domain N"/>
    <property type="match status" value="1"/>
</dbReference>
<dbReference type="InterPro" id="IPR023299">
    <property type="entry name" value="ATPase_P-typ_cyto_dom_N"/>
</dbReference>
<evidence type="ECO:0000256" key="2">
    <source>
        <dbReference type="ARBA" id="ARBA00022692"/>
    </source>
</evidence>
<dbReference type="Pfam" id="PF13246">
    <property type="entry name" value="Cation_ATPase"/>
    <property type="match status" value="1"/>
</dbReference>
<dbReference type="InterPro" id="IPR059000">
    <property type="entry name" value="ATPase_P-type_domA"/>
</dbReference>
<dbReference type="PANTHER" id="PTHR24093:SF455">
    <property type="entry name" value="CALCIUM-TRANSPORTING ATPASE 12, PLASMA MEMBRANE-TYPE"/>
    <property type="match status" value="1"/>
</dbReference>
<dbReference type="PROSITE" id="PS00154">
    <property type="entry name" value="ATPASE_E1_E2"/>
    <property type="match status" value="1"/>
</dbReference>
<evidence type="ECO:0000313" key="8">
    <source>
        <dbReference type="EMBL" id="RVX20504.1"/>
    </source>
</evidence>
<reference evidence="8 9" key="1">
    <citation type="journal article" date="2018" name="PLoS Genet.">
        <title>Population sequencing reveals clonal diversity and ancestral inbreeding in the grapevine cultivar Chardonnay.</title>
        <authorList>
            <person name="Roach M.J."/>
            <person name="Johnson D.L."/>
            <person name="Bohlmann J."/>
            <person name="van Vuuren H.J."/>
            <person name="Jones S.J."/>
            <person name="Pretorius I.S."/>
            <person name="Schmidt S.A."/>
            <person name="Borneman A.R."/>
        </authorList>
    </citation>
    <scope>NUCLEOTIDE SEQUENCE [LARGE SCALE GENOMIC DNA]</scope>
    <source>
        <strain evidence="9">cv. Chardonnay</strain>
        <tissue evidence="8">Leaf</tissue>
    </source>
</reference>
<evidence type="ECO:0000259" key="7">
    <source>
        <dbReference type="Pfam" id="PF00122"/>
    </source>
</evidence>
<dbReference type="GO" id="GO:0016020">
    <property type="term" value="C:membrane"/>
    <property type="evidence" value="ECO:0007669"/>
    <property type="project" value="UniProtKB-SubCell"/>
</dbReference>
<dbReference type="InterPro" id="IPR036412">
    <property type="entry name" value="HAD-like_sf"/>
</dbReference>
<dbReference type="PANTHER" id="PTHR24093">
    <property type="entry name" value="CATION TRANSPORTING ATPASE"/>
    <property type="match status" value="1"/>
</dbReference>
<keyword evidence="2 6" id="KW-0812">Transmembrane</keyword>
<dbReference type="GO" id="GO:0005524">
    <property type="term" value="F:ATP binding"/>
    <property type="evidence" value="ECO:0007669"/>
    <property type="project" value="InterPro"/>
</dbReference>
<dbReference type="PRINTS" id="PR00119">
    <property type="entry name" value="CATATPASE"/>
</dbReference>
<dbReference type="Proteomes" id="UP000288805">
    <property type="component" value="Unassembled WGS sequence"/>
</dbReference>
<dbReference type="SUPFAM" id="SSF81665">
    <property type="entry name" value="Calcium ATPase, transmembrane domain M"/>
    <property type="match status" value="1"/>
</dbReference>
<keyword evidence="5 6" id="KW-0472">Membrane</keyword>
<sequence>MSTTITGSYFPHYDCGTIILNVSAATFTKAQKRWRVAYVAICSFRVLLSLSKQNVMRQKATSTALLHSHLTVDIQPPTSYHHDDQSDIVPNPDLPDLVPKPHPPDLVSNHVLPDINTKLTEMVKEKDLIALRGFGGVEGVAATLLIDPQHGILGNEDDVRRRRDKFVPTLITSHPQKGSSILLRMLSRIPQFSYCWSVLHFLLASASKNMDHRKERQFDKLSKISNNIKIDVARDGRRQEISIFDIVVGDVVFLNIGDQIPADGLFLEGIPWKWICSNARDVSGMKHCMGRDDEFNIAYTNERTPLQARLDKLTSSIGKVGLAVAFLVLVVLLIPAAVTIIVVAIPEGLPLAVTLTLAYSMKRMMADHAMVRKLSACETMGSATIICTDKTGTLTMNQMKVTKFWLGQEEMREIPSNAIPPCILELFRQGVGLNTTGSVYRPASGAVFEFSGSPTEKAILSWAVQELGMDVEQLKQTYSILHVETFNSEKKRSGVSMRKNADNTIHVHWKGAAEMVLQMCSNFYETSGTIKSMDEDSRMRLEKIIQGMAASSLRCIAFAYKQISEAEIEYNDDGRAHQKLNENGLTLLGIVGLKDPCRPGVKRAVEICKSAGVEIKMITGTMFSQLKL</sequence>
<dbReference type="NCBIfam" id="TIGR01494">
    <property type="entry name" value="ATPase_P-type"/>
    <property type="match status" value="1"/>
</dbReference>
<dbReference type="Gene3D" id="2.70.150.10">
    <property type="entry name" value="Calcium-transporting ATPase, cytoplasmic transduction domain A"/>
    <property type="match status" value="1"/>
</dbReference>
<comment type="subcellular location">
    <subcellularLocation>
        <location evidence="1">Membrane</location>
    </subcellularLocation>
</comment>
<dbReference type="EMBL" id="QGNW01000006">
    <property type="protein sequence ID" value="RVX20504.1"/>
    <property type="molecule type" value="Genomic_DNA"/>
</dbReference>
<gene>
    <name evidence="8" type="primary">ACA12_0</name>
    <name evidence="8" type="ORF">CK203_002510</name>
</gene>
<dbReference type="InterPro" id="IPR008250">
    <property type="entry name" value="ATPase_P-typ_transduc_dom_A_sf"/>
</dbReference>
<organism evidence="8 9">
    <name type="scientific">Vitis vinifera</name>
    <name type="common">Grape</name>
    <dbReference type="NCBI Taxonomy" id="29760"/>
    <lineage>
        <taxon>Eukaryota</taxon>
        <taxon>Viridiplantae</taxon>
        <taxon>Streptophyta</taxon>
        <taxon>Embryophyta</taxon>
        <taxon>Tracheophyta</taxon>
        <taxon>Spermatophyta</taxon>
        <taxon>Magnoliopsida</taxon>
        <taxon>eudicotyledons</taxon>
        <taxon>Gunneridae</taxon>
        <taxon>Pentapetalae</taxon>
        <taxon>rosids</taxon>
        <taxon>Vitales</taxon>
        <taxon>Vitaceae</taxon>
        <taxon>Viteae</taxon>
        <taxon>Vitis</taxon>
    </lineage>
</organism>
<evidence type="ECO:0000256" key="5">
    <source>
        <dbReference type="ARBA" id="ARBA00023136"/>
    </source>
</evidence>
<dbReference type="FunFam" id="3.40.1110.10:FF:000013">
    <property type="entry name" value="Calcium-transporting ATPase"/>
    <property type="match status" value="1"/>
</dbReference>
<protein>
    <submittedName>
        <fullName evidence="8">Calcium-transporting ATPase 12, plasma membrane-type</fullName>
    </submittedName>
</protein>
<keyword evidence="4 6" id="KW-1133">Transmembrane helix</keyword>
<feature type="transmembrane region" description="Helical" evidence="6">
    <location>
        <begin position="320"/>
        <end position="345"/>
    </location>
</feature>
<evidence type="ECO:0000313" key="9">
    <source>
        <dbReference type="Proteomes" id="UP000288805"/>
    </source>
</evidence>
<accession>A0A438KH26</accession>
<comment type="caution">
    <text evidence="8">The sequence shown here is derived from an EMBL/GenBank/DDBJ whole genome shotgun (WGS) entry which is preliminary data.</text>
</comment>
<name>A0A438KH26_VITVI</name>
<dbReference type="SUPFAM" id="SSF56784">
    <property type="entry name" value="HAD-like"/>
    <property type="match status" value="1"/>
</dbReference>
<dbReference type="Gene3D" id="3.40.1110.10">
    <property type="entry name" value="Calcium-transporting ATPase, cytoplasmic domain N"/>
    <property type="match status" value="1"/>
</dbReference>
<dbReference type="InterPro" id="IPR023298">
    <property type="entry name" value="ATPase_P-typ_TM_dom_sf"/>
</dbReference>
<evidence type="ECO:0000256" key="1">
    <source>
        <dbReference type="ARBA" id="ARBA00004370"/>
    </source>
</evidence>
<dbReference type="SUPFAM" id="SSF81653">
    <property type="entry name" value="Calcium ATPase, transduction domain A"/>
    <property type="match status" value="1"/>
</dbReference>
<keyword evidence="3" id="KW-0460">Magnesium</keyword>
<feature type="domain" description="P-type ATPase A" evidence="7">
    <location>
        <begin position="230"/>
        <end position="269"/>
    </location>
</feature>
<dbReference type="InterPro" id="IPR001757">
    <property type="entry name" value="P_typ_ATPase"/>
</dbReference>
<evidence type="ECO:0000256" key="4">
    <source>
        <dbReference type="ARBA" id="ARBA00022989"/>
    </source>
</evidence>
<proteinExistence type="predicted"/>
<dbReference type="AlphaFoldDB" id="A0A438KH26"/>
<evidence type="ECO:0000256" key="6">
    <source>
        <dbReference type="SAM" id="Phobius"/>
    </source>
</evidence>